<feature type="region of interest" description="Disordered" evidence="1">
    <location>
        <begin position="96"/>
        <end position="187"/>
    </location>
</feature>
<organism evidence="3">
    <name type="scientific">Chaetomium thermophilum (strain DSM 1495 / CBS 144.50 / IMI 039719)</name>
    <name type="common">Thermochaetoides thermophila</name>
    <dbReference type="NCBI Taxonomy" id="759272"/>
    <lineage>
        <taxon>Eukaryota</taxon>
        <taxon>Fungi</taxon>
        <taxon>Dikarya</taxon>
        <taxon>Ascomycota</taxon>
        <taxon>Pezizomycotina</taxon>
        <taxon>Sordariomycetes</taxon>
        <taxon>Sordariomycetidae</taxon>
        <taxon>Sordariales</taxon>
        <taxon>Chaetomiaceae</taxon>
        <taxon>Thermochaetoides</taxon>
    </lineage>
</organism>
<feature type="compositionally biased region" description="Polar residues" evidence="1">
    <location>
        <begin position="170"/>
        <end position="187"/>
    </location>
</feature>
<sequence length="991" mass="108816">MARQLLRNALSPRERLPLGSLSNMTPVNAIPSEVTPKQLAKVLAADKNLLARVIANAPGELVEQLFVNSGLHVTQTARSILLVRNEDQNVEVQVTPPDSESAVAPKSTISTNQNHIDNYPVQAPFMNKKGSSVHRAAKSSVTNSSRQSEKAGMHTPENNTKRDQEAKGATASSHRTQINSNGDQKSVNSHYFTDVCDQHSRGQSIQHHSFAPRELHASSLKAPPRREPPVKLRLKTSWKSSDSTSHPDHVPKPSAPPAPQASHSEPVTSTSALAKPNDRTNYNDRRTDAYSKAEPLRHVPAPPIPSRATGLSFSDALKGKPFPRSSSPGVSRVEESAQRPNTVVGMRAAQETYGHWPKPLKGKWSDILDAMDEYDSGLNEDLTWPIAEITAAGSSPESQSSKHPGSRFSTPTPAPADESAYGPAEPAHFEALASSDVDHRSDFTIAEEPVEQTTLSDETAQEPVADAQVRSAIEKKTSGEMTIAFKNDQTIALAPAEYMATQHDAIPNNDKSDTDLDGKRNEAQQSLFPFARQRKGKKQKKNKNKKKAAKKGKNSRKPSAGPDPAPSHELSGPEEESKDKSEPEELTSVAFRLSRTSLNAIAETPLEPGVVFNRFFNSWRLPELLARGVTVPTVPAHRDDDGKIIYGYNWSHPRFAVIDRLERDVVMWDHSVTLGEPGEVSCFKRARDNRKDDGSPDGDKRKAGTSSSEKYNRCAHDGGSDRSDGSDCASRNERDLVKDRFGMSEEGLENWLEVWTHEFMPLAKRYSKKKWEDLDWRSEPLVKPKTPTQISTAPKGVVMIEKGVVDSDDLVKEQNKILTECFRSGNWKEVCGEGGSRAMLVTLPDGDKLEIPQCRLSTVDKVIGLEVNPKAKKLQVMTEKTLELPEVMLGYILPAPEPPSQPTTGSDKSERSAAPKPQQPTKSSINTKSLKNKPLTETDSQKEELEGPASPAQKKDSEDDLIKPKPSTPEWLVIPESDSSLEMPELVPASP</sequence>
<feature type="compositionally biased region" description="Polar residues" evidence="1">
    <location>
        <begin position="392"/>
        <end position="411"/>
    </location>
</feature>
<feature type="compositionally biased region" description="Polar residues" evidence="1">
    <location>
        <begin position="919"/>
        <end position="929"/>
    </location>
</feature>
<feature type="compositionally biased region" description="Basic and acidic residues" evidence="1">
    <location>
        <begin position="953"/>
        <end position="963"/>
    </location>
</feature>
<protein>
    <submittedName>
        <fullName evidence="2">Uncharacterized protein</fullName>
    </submittedName>
</protein>
<evidence type="ECO:0000313" key="2">
    <source>
        <dbReference type="EMBL" id="EGS19961.1"/>
    </source>
</evidence>
<feature type="region of interest" description="Disordered" evidence="1">
    <location>
        <begin position="683"/>
        <end position="730"/>
    </location>
</feature>
<reference evidence="2 3" key="1">
    <citation type="journal article" date="2011" name="Cell">
        <title>Insight into structure and assembly of the nuclear pore complex by utilizing the genome of a eukaryotic thermophile.</title>
        <authorList>
            <person name="Amlacher S."/>
            <person name="Sarges P."/>
            <person name="Flemming D."/>
            <person name="van Noort V."/>
            <person name="Kunze R."/>
            <person name="Devos D.P."/>
            <person name="Arumugam M."/>
            <person name="Bork P."/>
            <person name="Hurt E."/>
        </authorList>
    </citation>
    <scope>NUCLEOTIDE SEQUENCE [LARGE SCALE GENOMIC DNA]</scope>
    <source>
        <strain evidence="3">DSM 1495 / CBS 144.50 / IMI 039719</strain>
    </source>
</reference>
<keyword evidence="3" id="KW-1185">Reference proteome</keyword>
<gene>
    <name evidence="2" type="ORF">CTHT_0044560</name>
</gene>
<feature type="compositionally biased region" description="Basic and acidic residues" evidence="1">
    <location>
        <begin position="710"/>
        <end position="730"/>
    </location>
</feature>
<name>G0S950_CHATD</name>
<feature type="region of interest" description="Disordered" evidence="1">
    <location>
        <begin position="892"/>
        <end position="991"/>
    </location>
</feature>
<evidence type="ECO:0000313" key="3">
    <source>
        <dbReference type="Proteomes" id="UP000008066"/>
    </source>
</evidence>
<dbReference type="AlphaFoldDB" id="G0S950"/>
<feature type="compositionally biased region" description="Basic and acidic residues" evidence="1">
    <location>
        <begin position="276"/>
        <end position="297"/>
    </location>
</feature>
<feature type="compositionally biased region" description="Polar residues" evidence="1">
    <location>
        <begin position="107"/>
        <end position="116"/>
    </location>
</feature>
<feature type="compositionally biased region" description="Basic and acidic residues" evidence="1">
    <location>
        <begin position="685"/>
        <end position="702"/>
    </location>
</feature>
<dbReference type="GeneID" id="18258494"/>
<proteinExistence type="predicted"/>
<dbReference type="RefSeq" id="XP_006694846.1">
    <property type="nucleotide sequence ID" value="XM_006694783.1"/>
</dbReference>
<dbReference type="KEGG" id="cthr:CTHT_0044560"/>
<feature type="compositionally biased region" description="Basic and acidic residues" evidence="1">
    <location>
        <begin position="934"/>
        <end position="945"/>
    </location>
</feature>
<feature type="region of interest" description="Disordered" evidence="1">
    <location>
        <begin position="216"/>
        <end position="340"/>
    </location>
</feature>
<feature type="region of interest" description="Disordered" evidence="1">
    <location>
        <begin position="525"/>
        <end position="586"/>
    </location>
</feature>
<accession>G0S950</accession>
<feature type="compositionally biased region" description="Basic residues" evidence="1">
    <location>
        <begin position="532"/>
        <end position="556"/>
    </location>
</feature>
<dbReference type="EMBL" id="GL988043">
    <property type="protein sequence ID" value="EGS19961.1"/>
    <property type="molecule type" value="Genomic_DNA"/>
</dbReference>
<dbReference type="HOGENOM" id="CLU_301480_0_0_1"/>
<feature type="region of interest" description="Disordered" evidence="1">
    <location>
        <begin position="392"/>
        <end position="422"/>
    </location>
</feature>
<dbReference type="Proteomes" id="UP000008066">
    <property type="component" value="Unassembled WGS sequence"/>
</dbReference>
<evidence type="ECO:0000256" key="1">
    <source>
        <dbReference type="SAM" id="MobiDB-lite"/>
    </source>
</evidence>